<dbReference type="PROSITE" id="PS50157">
    <property type="entry name" value="ZINC_FINGER_C2H2_2"/>
    <property type="match status" value="21"/>
</dbReference>
<dbReference type="FunFam" id="3.30.160.60:FF:000065">
    <property type="entry name" value="B-cell CLL/lymphoma 6, member B"/>
    <property type="match status" value="1"/>
</dbReference>
<evidence type="ECO:0000259" key="8">
    <source>
        <dbReference type="PROSITE" id="PS50157"/>
    </source>
</evidence>
<feature type="binding site" evidence="6">
    <location>
        <position position="71"/>
    </location>
    <ligand>
        <name>Zn(2+)</name>
        <dbReference type="ChEBI" id="CHEBI:29105"/>
    </ligand>
</feature>
<dbReference type="SUPFAM" id="SSF57667">
    <property type="entry name" value="beta-beta-alpha zinc fingers"/>
    <property type="match status" value="8"/>
</dbReference>
<feature type="binding site" evidence="6">
    <location>
        <position position="16"/>
    </location>
    <ligand>
        <name>Zn(2+)</name>
        <dbReference type="ChEBI" id="CHEBI:29105"/>
    </ligand>
</feature>
<feature type="domain" description="C2H2-type" evidence="8">
    <location>
        <begin position="718"/>
        <end position="741"/>
    </location>
</feature>
<dbReference type="InterPro" id="IPR036236">
    <property type="entry name" value="Znf_C2H2_sf"/>
</dbReference>
<evidence type="ECO:0000256" key="3">
    <source>
        <dbReference type="ARBA" id="ARBA00022771"/>
    </source>
</evidence>
<feature type="domain" description="C2H2-type" evidence="8">
    <location>
        <begin position="330"/>
        <end position="357"/>
    </location>
</feature>
<feature type="domain" description="C2H2-type" evidence="8">
    <location>
        <begin position="597"/>
        <end position="619"/>
    </location>
</feature>
<dbReference type="InterPro" id="IPR012934">
    <property type="entry name" value="Znf_AD"/>
</dbReference>
<dbReference type="GO" id="GO:0005634">
    <property type="term" value="C:nucleus"/>
    <property type="evidence" value="ECO:0007669"/>
    <property type="project" value="InterPro"/>
</dbReference>
<dbReference type="Proteomes" id="UP000249218">
    <property type="component" value="Unassembled WGS sequence"/>
</dbReference>
<evidence type="ECO:0000313" key="10">
    <source>
        <dbReference type="EMBL" id="PZC73316.1"/>
    </source>
</evidence>
<proteinExistence type="predicted"/>
<sequence>MMEFDEIVVKESPGLCRCCLSEGCYKDLGTEYTWMNETEVYADMLLECFDISITQHNDGPNGPNRLICEVCITRLRDACNFKKQVLDSEKKFIDMMGRGEFRPKMLIYQAQMKCEDPVEAPIEEADIEYLEDNIDFTDVPEELIKDETEPSVSDITVSTLPVKGKRGRPRKNAVKPEKRQKLDDKPKTSKAVAKGNTEASSKSSMTSTKRNRLMKRNAIIVLETSTVLPFKWHRQNYLCFYCHLAFKDTDMLKEHTRNEHKNANIKAAVSYLRRDEKVKIDVSTLECRSCKNNFEDLNDLIEHIKEIHKVNFTEECGYGLIPYFLQNEDFHCAVCKQEFQYFMKLNQHMNEHFGNYICELCGKSFLSQDRLRCHSLTHGSGFHCNLCTATFDSLTQKNNHESRIHNKDKLLKCFFCTETFQNYNQRKRHHNTAHDVKSPEFRCPVCDKSFQIMSKMKVHLKEVHIREKNFSCSMCDQKFFSKTHVQKHMIKHFGERVHQCEVCKKSYARKQTLRDHMRIHSSEKKFVCSVCSQGFVQNNSLRLHLKVHHPETWNNFFTGNKPRKLTGSESSSMRRRRNLQIIFNNTTIIPFKWRGKYLCFYCSKDIAEYTELRKHTKSHGNCSIKDHSLKVLKGGQNMEIKVDISNISCEICTEPFPSFDEVVTHLFVKHKLEYDKGVDMAIEEYKLVDLSCIGCEEKFTYFGYLVSHVNNNHPKNCLICDKCNQKFNKKRDLFSHMKNYHREGGYQCELCPQTFSSLNILRKHRNNRHLTRCNICHLKLPSAALKQKHIEIEHPDDGSLQCDTCFKEFHTKQGLRMHNRKCKGEEIFEIAIKKEEYVAMDLDQNYDDQVKRPSVKQIRENIVIVINMSTAIPFNFYKNKFNCFYCSKDFPDSDSMREHTVMEHPVCDIKEKCIRKCRESVACVKIDISSLACKICFESMTDLEHLLDHLISKHNANYDKSITTCLQPYKLIKDHMACPHCPDEEFRFFGTLLKHMNNKHTNNNIICVYCGQTFRRDQNLRVHIWRHHRDGRFKCNICGAECKIPSRLYMHMARAHGVKAAKCPKCSESFATQYLRQKHLIEAHDSGHKCSFCGKLFTRNSFMRDHVRRTHLKEKNVECSICNMKFFNNILLRRHMVKHSGEKNFHCDVCGERFFWRKNVQSRKAKYSDCDQRRKNLQILLNNTTLIPFKWRGKYLCFYCGDDFDTQKTLAKHTKGHGPCSLKDRAIKLVKSADIELKVDVSDISCEICTETFNEIDDIIEHLISIHKLPYDRNIEILISAYRLIDLKCRVCGQYFDYLRKLISHMNNDHPINCFPCTDCTLKFNKKRDLESHIRFHHRDMHPCTKCTMEFSTNAALQKHRSKAHTSTCNLCFRIFSSDTKRLAHLKSDHDSDENQCLFCYEVLTTKQAFIRHALKCQHKPQEEILDNNTNDNKITVKEIRTSLARVFNMTTAMPFKCYMNKFNCFYCPETFTSCDELKEHTTTQHPHCDISFKSMKLKNRYDGIKIKMVCWDRTRAVPLSVGGKT</sequence>
<keyword evidence="3 5" id="KW-0863">Zinc-finger</keyword>
<feature type="compositionally biased region" description="Basic residues" evidence="7">
    <location>
        <begin position="163"/>
        <end position="173"/>
    </location>
</feature>
<dbReference type="OrthoDB" id="40579at2759"/>
<feature type="domain" description="C2H2-type" evidence="8">
    <location>
        <begin position="1342"/>
        <end position="1370"/>
    </location>
</feature>
<feature type="domain" description="C2H2-type" evidence="8">
    <location>
        <begin position="881"/>
        <end position="904"/>
    </location>
</feature>
<feature type="domain" description="C2H2-type" evidence="8">
    <location>
        <begin position="470"/>
        <end position="497"/>
    </location>
</feature>
<dbReference type="SMART" id="SM00355">
    <property type="entry name" value="ZnF_C2H2"/>
    <property type="match status" value="33"/>
</dbReference>
<feature type="domain" description="C2H2-type" evidence="8">
    <location>
        <begin position="285"/>
        <end position="308"/>
    </location>
</feature>
<dbReference type="Gene3D" id="3.30.160.60">
    <property type="entry name" value="Classic Zinc Finger"/>
    <property type="match status" value="13"/>
</dbReference>
<feature type="binding site" evidence="6">
    <location>
        <position position="19"/>
    </location>
    <ligand>
        <name>Zn(2+)</name>
        <dbReference type="ChEBI" id="CHEBI:29105"/>
    </ligand>
</feature>
<organism evidence="10 11">
    <name type="scientific">Helicoverpa armigera</name>
    <name type="common">Cotton bollworm</name>
    <name type="synonym">Heliothis armigera</name>
    <dbReference type="NCBI Taxonomy" id="29058"/>
    <lineage>
        <taxon>Eukaryota</taxon>
        <taxon>Metazoa</taxon>
        <taxon>Ecdysozoa</taxon>
        <taxon>Arthropoda</taxon>
        <taxon>Hexapoda</taxon>
        <taxon>Insecta</taxon>
        <taxon>Pterygota</taxon>
        <taxon>Neoptera</taxon>
        <taxon>Endopterygota</taxon>
        <taxon>Lepidoptera</taxon>
        <taxon>Glossata</taxon>
        <taxon>Ditrysia</taxon>
        <taxon>Noctuoidea</taxon>
        <taxon>Noctuidae</taxon>
        <taxon>Heliothinae</taxon>
        <taxon>Helicoverpa</taxon>
    </lineage>
</organism>
<evidence type="ECO:0000256" key="4">
    <source>
        <dbReference type="ARBA" id="ARBA00022833"/>
    </source>
</evidence>
<dbReference type="PROSITE" id="PS51915">
    <property type="entry name" value="ZAD"/>
    <property type="match status" value="1"/>
</dbReference>
<evidence type="ECO:0000256" key="7">
    <source>
        <dbReference type="SAM" id="MobiDB-lite"/>
    </source>
</evidence>
<dbReference type="Pfam" id="PF13912">
    <property type="entry name" value="zf-C2H2_6"/>
    <property type="match status" value="2"/>
</dbReference>
<dbReference type="Pfam" id="PF00096">
    <property type="entry name" value="zf-C2H2"/>
    <property type="match status" value="2"/>
</dbReference>
<feature type="compositionally biased region" description="Polar residues" evidence="7">
    <location>
        <begin position="150"/>
        <end position="159"/>
    </location>
</feature>
<dbReference type="PANTHER" id="PTHR24379:SF121">
    <property type="entry name" value="C2H2-TYPE DOMAIN-CONTAINING PROTEIN"/>
    <property type="match status" value="1"/>
</dbReference>
<feature type="domain" description="C2H2-type" evidence="8">
    <location>
        <begin position="498"/>
        <end position="525"/>
    </location>
</feature>
<dbReference type="PANTHER" id="PTHR24379">
    <property type="entry name" value="KRAB AND ZINC FINGER DOMAIN-CONTAINING"/>
    <property type="match status" value="1"/>
</dbReference>
<feature type="domain" description="C2H2-type" evidence="8">
    <location>
        <begin position="237"/>
        <end position="265"/>
    </location>
</feature>
<gene>
    <name evidence="10" type="primary">HaOG209706</name>
    <name evidence="10" type="ORF">B5X24_HaOG209706</name>
</gene>
<keyword evidence="4 6" id="KW-0862">Zinc</keyword>
<feature type="domain" description="C2H2-type" evidence="8">
    <location>
        <begin position="441"/>
        <end position="469"/>
    </location>
</feature>
<feature type="domain" description="C2H2-type" evidence="8">
    <location>
        <begin position="526"/>
        <end position="553"/>
    </location>
</feature>
<evidence type="ECO:0000256" key="1">
    <source>
        <dbReference type="ARBA" id="ARBA00022723"/>
    </source>
</evidence>
<feature type="region of interest" description="Disordered" evidence="7">
    <location>
        <begin position="143"/>
        <end position="210"/>
    </location>
</feature>
<dbReference type="PROSITE" id="PS00028">
    <property type="entry name" value="ZINC_FINGER_C2H2_1"/>
    <property type="match status" value="27"/>
</dbReference>
<dbReference type="SUPFAM" id="SSF57716">
    <property type="entry name" value="Glucocorticoid receptor-like (DNA-binding domain)"/>
    <property type="match status" value="1"/>
</dbReference>
<feature type="domain" description="C2H2-type" evidence="8">
    <location>
        <begin position="800"/>
        <end position="827"/>
    </location>
</feature>
<feature type="domain" description="C2H2-type" evidence="8">
    <location>
        <begin position="1315"/>
        <end position="1343"/>
    </location>
</feature>
<feature type="domain" description="ZAD" evidence="9">
    <location>
        <begin position="14"/>
        <end position="95"/>
    </location>
</feature>
<feature type="domain" description="C2H2-type" evidence="8">
    <location>
        <begin position="356"/>
        <end position="378"/>
    </location>
</feature>
<dbReference type="EMBL" id="KZ150113">
    <property type="protein sequence ID" value="PZC73316.1"/>
    <property type="molecule type" value="Genomic_DNA"/>
</dbReference>
<dbReference type="SMART" id="SM00868">
    <property type="entry name" value="zf-AD"/>
    <property type="match status" value="1"/>
</dbReference>
<keyword evidence="11" id="KW-1185">Reference proteome</keyword>
<feature type="domain" description="C2H2-type" evidence="8">
    <location>
        <begin position="1005"/>
        <end position="1032"/>
    </location>
</feature>
<feature type="domain" description="C2H2-type" evidence="8">
    <location>
        <begin position="1117"/>
        <end position="1144"/>
    </location>
</feature>
<feature type="compositionally biased region" description="Basic and acidic residues" evidence="7">
    <location>
        <begin position="174"/>
        <end position="187"/>
    </location>
</feature>
<feature type="binding site" evidence="6">
    <location>
        <position position="68"/>
    </location>
    <ligand>
        <name>Zn(2+)</name>
        <dbReference type="ChEBI" id="CHEBI:29105"/>
    </ligand>
</feature>
<evidence type="ECO:0000256" key="6">
    <source>
        <dbReference type="PROSITE-ProRule" id="PRU01263"/>
    </source>
</evidence>
<evidence type="ECO:0000259" key="9">
    <source>
        <dbReference type="PROSITE" id="PS51915"/>
    </source>
</evidence>
<keyword evidence="2" id="KW-0677">Repeat</keyword>
<feature type="domain" description="C2H2-type" evidence="8">
    <location>
        <begin position="1195"/>
        <end position="1217"/>
    </location>
</feature>
<reference evidence="10 11" key="1">
    <citation type="journal article" date="2017" name="BMC Biol.">
        <title>Genomic innovations, transcriptional plasticity and gene loss underlying the evolution and divergence of two highly polyphagous and invasive Helicoverpa pest species.</title>
        <authorList>
            <person name="Pearce S.L."/>
            <person name="Clarke D.F."/>
            <person name="East P.D."/>
            <person name="Elfekih S."/>
            <person name="Gordon K.H."/>
            <person name="Jermiin L.S."/>
            <person name="McGaughran A."/>
            <person name="Oakeshott J.G."/>
            <person name="Papanikolaou A."/>
            <person name="Perera O.P."/>
            <person name="Rane R.V."/>
            <person name="Richards S."/>
            <person name="Tay W.T."/>
            <person name="Walsh T.K."/>
            <person name="Anderson A."/>
            <person name="Anderson C.J."/>
            <person name="Asgari S."/>
            <person name="Board P.G."/>
            <person name="Bretschneider A."/>
            <person name="Campbell P.M."/>
            <person name="Chertemps T."/>
            <person name="Christeller J.T."/>
            <person name="Coppin C.W."/>
            <person name="Downes S.J."/>
            <person name="Duan G."/>
            <person name="Farnsworth C.A."/>
            <person name="Good R.T."/>
            <person name="Han L.B."/>
            <person name="Han Y.C."/>
            <person name="Hatje K."/>
            <person name="Horne I."/>
            <person name="Huang Y.P."/>
            <person name="Hughes D.S."/>
            <person name="Jacquin-Joly E."/>
            <person name="James W."/>
            <person name="Jhangiani S."/>
            <person name="Kollmar M."/>
            <person name="Kuwar S.S."/>
            <person name="Li S."/>
            <person name="Liu N.Y."/>
            <person name="Maibeche M.T."/>
            <person name="Miller J.R."/>
            <person name="Montagne N."/>
            <person name="Perry T."/>
            <person name="Qu J."/>
            <person name="Song S.V."/>
            <person name="Sutton G.G."/>
            <person name="Vogel H."/>
            <person name="Walenz B.P."/>
            <person name="Xu W."/>
            <person name="Zhang H.J."/>
            <person name="Zou Z."/>
            <person name="Batterham P."/>
            <person name="Edwards O.R."/>
            <person name="Feyereisen R."/>
            <person name="Gibbs R.A."/>
            <person name="Heckel D.G."/>
            <person name="McGrath A."/>
            <person name="Robin C."/>
            <person name="Scherer S.E."/>
            <person name="Worley K.C."/>
            <person name="Wu Y.D."/>
        </authorList>
    </citation>
    <scope>NUCLEOTIDE SEQUENCE [LARGE SCALE GENOMIC DNA]</scope>
    <source>
        <strain evidence="10">Harm_GR_Male_#8</strain>
        <tissue evidence="10">Whole organism</tissue>
    </source>
</reference>
<accession>A0A2W1BKF2</accession>
<feature type="domain" description="C2H2-type" evidence="8">
    <location>
        <begin position="1088"/>
        <end position="1116"/>
    </location>
</feature>
<evidence type="ECO:0000256" key="5">
    <source>
        <dbReference type="PROSITE-ProRule" id="PRU00042"/>
    </source>
</evidence>
<feature type="domain" description="C2H2-type" evidence="8">
    <location>
        <begin position="411"/>
        <end position="439"/>
    </location>
</feature>
<evidence type="ECO:0000313" key="11">
    <source>
        <dbReference type="Proteomes" id="UP000249218"/>
    </source>
</evidence>
<feature type="domain" description="C2H2-type" evidence="8">
    <location>
        <begin position="746"/>
        <end position="769"/>
    </location>
</feature>
<dbReference type="InterPro" id="IPR013087">
    <property type="entry name" value="Znf_C2H2_type"/>
</dbReference>
<name>A0A2W1BKF2_HELAM</name>
<keyword evidence="1 6" id="KW-0479">Metal-binding</keyword>
<feature type="compositionally biased region" description="Polar residues" evidence="7">
    <location>
        <begin position="197"/>
        <end position="208"/>
    </location>
</feature>
<protein>
    <submittedName>
        <fullName evidence="10">Uncharacterized protein</fullName>
    </submittedName>
</protein>
<feature type="domain" description="C2H2-type" evidence="8">
    <location>
        <begin position="382"/>
        <end position="410"/>
    </location>
</feature>
<dbReference type="GO" id="GO:0008270">
    <property type="term" value="F:zinc ion binding"/>
    <property type="evidence" value="ECO:0007669"/>
    <property type="project" value="UniProtKB-UniRule"/>
</dbReference>
<evidence type="ECO:0000256" key="2">
    <source>
        <dbReference type="ARBA" id="ARBA00022737"/>
    </source>
</evidence>